<dbReference type="Pfam" id="PF15580">
    <property type="entry name" value="Imm53"/>
    <property type="match status" value="1"/>
</dbReference>
<dbReference type="OrthoDB" id="3533713at2"/>
<organism evidence="1 2">
    <name type="scientific">Calothrix parasitica NIES-267</name>
    <dbReference type="NCBI Taxonomy" id="1973488"/>
    <lineage>
        <taxon>Bacteria</taxon>
        <taxon>Bacillati</taxon>
        <taxon>Cyanobacteriota</taxon>
        <taxon>Cyanophyceae</taxon>
        <taxon>Nostocales</taxon>
        <taxon>Calotrichaceae</taxon>
        <taxon>Calothrix</taxon>
    </lineage>
</organism>
<dbReference type="AlphaFoldDB" id="A0A1Z4LS74"/>
<keyword evidence="2" id="KW-1185">Reference proteome</keyword>
<evidence type="ECO:0000313" key="2">
    <source>
        <dbReference type="Proteomes" id="UP000218418"/>
    </source>
</evidence>
<sequence>MDDSLINWLQNWFYSNCDGDWEHGYGITIENLDNPGWHISIDLEGTDMENAIFQTVEIERSENNWIHCKKGKTRFEGACGPLNLSEMLGIFRSWVIST</sequence>
<evidence type="ECO:0000313" key="1">
    <source>
        <dbReference type="EMBL" id="BAY84092.1"/>
    </source>
</evidence>
<dbReference type="Proteomes" id="UP000218418">
    <property type="component" value="Chromosome"/>
</dbReference>
<gene>
    <name evidence="1" type="ORF">NIES267_35880</name>
</gene>
<reference evidence="1 2" key="1">
    <citation type="submission" date="2017-06" db="EMBL/GenBank/DDBJ databases">
        <title>Genome sequencing of cyanobaciteial culture collection at National Institute for Environmental Studies (NIES).</title>
        <authorList>
            <person name="Hirose Y."/>
            <person name="Shimura Y."/>
            <person name="Fujisawa T."/>
            <person name="Nakamura Y."/>
            <person name="Kawachi M."/>
        </authorList>
    </citation>
    <scope>NUCLEOTIDE SEQUENCE [LARGE SCALE GENOMIC DNA]</scope>
    <source>
        <strain evidence="1 2">NIES-267</strain>
    </source>
</reference>
<dbReference type="EMBL" id="AP018227">
    <property type="protein sequence ID" value="BAY84092.1"/>
    <property type="molecule type" value="Genomic_DNA"/>
</dbReference>
<name>A0A1Z4LS74_9CYAN</name>
<dbReference type="InterPro" id="IPR028228">
    <property type="entry name" value="Imm53"/>
</dbReference>
<protein>
    <recommendedName>
        <fullName evidence="3">Rhodanese-related sulfurtransferase</fullName>
    </recommendedName>
</protein>
<accession>A0A1Z4LS74</accession>
<proteinExistence type="predicted"/>
<evidence type="ECO:0008006" key="3">
    <source>
        <dbReference type="Google" id="ProtNLM"/>
    </source>
</evidence>